<dbReference type="EMBL" id="JBFXLS010000079">
    <property type="protein sequence ID" value="KAL2819070.1"/>
    <property type="molecule type" value="Genomic_DNA"/>
</dbReference>
<keyword evidence="1" id="KW-0805">Transcription regulation</keyword>
<name>A0ABR4HUD5_9EURO</name>
<dbReference type="CDD" id="cd00067">
    <property type="entry name" value="GAL4"/>
    <property type="match status" value="1"/>
</dbReference>
<dbReference type="PANTHER" id="PTHR47784">
    <property type="entry name" value="STEROL UPTAKE CONTROL PROTEIN 2"/>
    <property type="match status" value="1"/>
</dbReference>
<evidence type="ECO:0000259" key="6">
    <source>
        <dbReference type="PROSITE" id="PS50048"/>
    </source>
</evidence>
<keyword evidence="3" id="KW-0804">Transcription</keyword>
<sequence>MPSRRPHRKSRHGCMPCKQRRVKCDETRPACSNCTQRDEPCEYVAEASYIWAADEKPQRRTRRRQQSSEQSDMTSPYTTTQESFSILDSFGGRETGTPSNLPLEMTQLRLLVNWQNETCQFFSRDSETRVVWQIYLVDEALKTPPLMHGILAVSALHLSLAEPGSEHAFWLGLATSHKGEALQWLRESMENVNPDNATTMLGLASLVVAFAFGSALTGLSDADKPSLEALNDVFVLCRGIEQITKPASSFLRGSNFASLFSPASPATPIPNRARESLDQLDQLNLKCQHPSNEDTAIYAQAITALRELAALAFCQPNSMTLAGGWPMSCAPEYLEYVRSQRSFALVVLAHYGALLYEARGNWFVQYWGRSVVEDIIQILDSTWTPHISWPISEVLGEAAQLPS</sequence>
<keyword evidence="4" id="KW-0539">Nucleus</keyword>
<dbReference type="SUPFAM" id="SSF57701">
    <property type="entry name" value="Zn2/Cys6 DNA-binding domain"/>
    <property type="match status" value="1"/>
</dbReference>
<dbReference type="Pfam" id="PF11951">
    <property type="entry name" value="Fungal_trans_2"/>
    <property type="match status" value="1"/>
</dbReference>
<evidence type="ECO:0000256" key="1">
    <source>
        <dbReference type="ARBA" id="ARBA00023015"/>
    </source>
</evidence>
<gene>
    <name evidence="7" type="ORF">BDW59DRAFT_151677</name>
</gene>
<dbReference type="InterPro" id="IPR053157">
    <property type="entry name" value="Sterol_Uptake_Regulator"/>
</dbReference>
<dbReference type="PROSITE" id="PS50048">
    <property type="entry name" value="ZN2_CY6_FUNGAL_2"/>
    <property type="match status" value="1"/>
</dbReference>
<evidence type="ECO:0000256" key="4">
    <source>
        <dbReference type="ARBA" id="ARBA00023242"/>
    </source>
</evidence>
<evidence type="ECO:0000256" key="3">
    <source>
        <dbReference type="ARBA" id="ARBA00023163"/>
    </source>
</evidence>
<dbReference type="Pfam" id="PF00172">
    <property type="entry name" value="Zn_clus"/>
    <property type="match status" value="1"/>
</dbReference>
<dbReference type="Gene3D" id="4.10.240.10">
    <property type="entry name" value="Zn(2)-C6 fungal-type DNA-binding domain"/>
    <property type="match status" value="1"/>
</dbReference>
<dbReference type="PANTHER" id="PTHR47784:SF5">
    <property type="entry name" value="STEROL UPTAKE CONTROL PROTEIN 2"/>
    <property type="match status" value="1"/>
</dbReference>
<evidence type="ECO:0000256" key="5">
    <source>
        <dbReference type="SAM" id="MobiDB-lite"/>
    </source>
</evidence>
<dbReference type="InterPro" id="IPR021858">
    <property type="entry name" value="Fun_TF"/>
</dbReference>
<dbReference type="Proteomes" id="UP001610335">
    <property type="component" value="Unassembled WGS sequence"/>
</dbReference>
<proteinExistence type="predicted"/>
<dbReference type="InterPro" id="IPR001138">
    <property type="entry name" value="Zn2Cys6_DnaBD"/>
</dbReference>
<keyword evidence="8" id="KW-1185">Reference proteome</keyword>
<dbReference type="SMART" id="SM00066">
    <property type="entry name" value="GAL4"/>
    <property type="match status" value="1"/>
</dbReference>
<dbReference type="PRINTS" id="PR00755">
    <property type="entry name" value="AFLATOXINBRP"/>
</dbReference>
<dbReference type="PROSITE" id="PS00463">
    <property type="entry name" value="ZN2_CY6_FUNGAL_1"/>
    <property type="match status" value="1"/>
</dbReference>
<dbReference type="InterPro" id="IPR036864">
    <property type="entry name" value="Zn2-C6_fun-type_DNA-bd_sf"/>
</dbReference>
<feature type="domain" description="Zn(2)-C6 fungal-type" evidence="6">
    <location>
        <begin position="13"/>
        <end position="43"/>
    </location>
</feature>
<organism evidence="7 8">
    <name type="scientific">Aspergillus cavernicola</name>
    <dbReference type="NCBI Taxonomy" id="176166"/>
    <lineage>
        <taxon>Eukaryota</taxon>
        <taxon>Fungi</taxon>
        <taxon>Dikarya</taxon>
        <taxon>Ascomycota</taxon>
        <taxon>Pezizomycotina</taxon>
        <taxon>Eurotiomycetes</taxon>
        <taxon>Eurotiomycetidae</taxon>
        <taxon>Eurotiales</taxon>
        <taxon>Aspergillaceae</taxon>
        <taxon>Aspergillus</taxon>
        <taxon>Aspergillus subgen. Nidulantes</taxon>
    </lineage>
</organism>
<reference evidence="7 8" key="1">
    <citation type="submission" date="2024-07" db="EMBL/GenBank/DDBJ databases">
        <title>Section-level genome sequencing and comparative genomics of Aspergillus sections Usti and Cavernicolus.</title>
        <authorList>
            <consortium name="Lawrence Berkeley National Laboratory"/>
            <person name="Nybo J.L."/>
            <person name="Vesth T.C."/>
            <person name="Theobald S."/>
            <person name="Frisvad J.C."/>
            <person name="Larsen T.O."/>
            <person name="Kjaerboelling I."/>
            <person name="Rothschild-Mancinelli K."/>
            <person name="Lyhne E.K."/>
            <person name="Kogle M.E."/>
            <person name="Barry K."/>
            <person name="Clum A."/>
            <person name="Na H."/>
            <person name="Ledsgaard L."/>
            <person name="Lin J."/>
            <person name="Lipzen A."/>
            <person name="Kuo A."/>
            <person name="Riley R."/>
            <person name="Mondo S."/>
            <person name="LaButti K."/>
            <person name="Haridas S."/>
            <person name="Pangalinan J."/>
            <person name="Salamov A.A."/>
            <person name="Simmons B.A."/>
            <person name="Magnuson J.K."/>
            <person name="Chen J."/>
            <person name="Drula E."/>
            <person name="Henrissat B."/>
            <person name="Wiebenga A."/>
            <person name="Lubbers R.J."/>
            <person name="Gomes A.C."/>
            <person name="Makela M.R."/>
            <person name="Stajich J."/>
            <person name="Grigoriev I.V."/>
            <person name="Mortensen U.H."/>
            <person name="De vries R.P."/>
            <person name="Baker S.E."/>
            <person name="Andersen M.R."/>
        </authorList>
    </citation>
    <scope>NUCLEOTIDE SEQUENCE [LARGE SCALE GENOMIC DNA]</scope>
    <source>
        <strain evidence="7 8">CBS 600.67</strain>
    </source>
</reference>
<evidence type="ECO:0000313" key="7">
    <source>
        <dbReference type="EMBL" id="KAL2819070.1"/>
    </source>
</evidence>
<accession>A0ABR4HUD5</accession>
<comment type="caution">
    <text evidence="7">The sequence shown here is derived from an EMBL/GenBank/DDBJ whole genome shotgun (WGS) entry which is preliminary data.</text>
</comment>
<keyword evidence="2" id="KW-0238">DNA-binding</keyword>
<protein>
    <recommendedName>
        <fullName evidence="6">Zn(2)-C6 fungal-type domain-containing protein</fullName>
    </recommendedName>
</protein>
<evidence type="ECO:0000313" key="8">
    <source>
        <dbReference type="Proteomes" id="UP001610335"/>
    </source>
</evidence>
<feature type="region of interest" description="Disordered" evidence="5">
    <location>
        <begin position="55"/>
        <end position="80"/>
    </location>
</feature>
<evidence type="ECO:0000256" key="2">
    <source>
        <dbReference type="ARBA" id="ARBA00023125"/>
    </source>
</evidence>